<protein>
    <submittedName>
        <fullName evidence="1">Uncharacterized protein</fullName>
    </submittedName>
</protein>
<comment type="caution">
    <text evidence="1">The sequence shown here is derived from an EMBL/GenBank/DDBJ whole genome shotgun (WGS) entry which is preliminary data.</text>
</comment>
<evidence type="ECO:0000313" key="2">
    <source>
        <dbReference type="Proteomes" id="UP001610334"/>
    </source>
</evidence>
<proteinExistence type="predicted"/>
<keyword evidence="2" id="KW-1185">Reference proteome</keyword>
<dbReference type="Proteomes" id="UP001610334">
    <property type="component" value="Unassembled WGS sequence"/>
</dbReference>
<name>A0ABR4HWD8_9EURO</name>
<accession>A0ABR4HWD8</accession>
<gene>
    <name evidence="1" type="ORF">BJX63DRAFT_359414</name>
</gene>
<reference evidence="1 2" key="1">
    <citation type="submission" date="2024-07" db="EMBL/GenBank/DDBJ databases">
        <title>Section-level genome sequencing and comparative genomics of Aspergillus sections Usti and Cavernicolus.</title>
        <authorList>
            <consortium name="Lawrence Berkeley National Laboratory"/>
            <person name="Nybo J.L."/>
            <person name="Vesth T.C."/>
            <person name="Theobald S."/>
            <person name="Frisvad J.C."/>
            <person name="Larsen T.O."/>
            <person name="Kjaerboelling I."/>
            <person name="Rothschild-Mancinelli K."/>
            <person name="Lyhne E.K."/>
            <person name="Kogle M.E."/>
            <person name="Barry K."/>
            <person name="Clum A."/>
            <person name="Na H."/>
            <person name="Ledsgaard L."/>
            <person name="Lin J."/>
            <person name="Lipzen A."/>
            <person name="Kuo A."/>
            <person name="Riley R."/>
            <person name="Mondo S."/>
            <person name="Labutti K."/>
            <person name="Haridas S."/>
            <person name="Pangalinan J."/>
            <person name="Salamov A.A."/>
            <person name="Simmons B.A."/>
            <person name="Magnuson J.K."/>
            <person name="Chen J."/>
            <person name="Drula E."/>
            <person name="Henrissat B."/>
            <person name="Wiebenga A."/>
            <person name="Lubbers R.J."/>
            <person name="Gomes A.C."/>
            <person name="Makela M.R."/>
            <person name="Stajich J."/>
            <person name="Grigoriev I.V."/>
            <person name="Mortensen U.H."/>
            <person name="De Vries R.P."/>
            <person name="Baker S.E."/>
            <person name="Andersen M.R."/>
        </authorList>
    </citation>
    <scope>NUCLEOTIDE SEQUENCE [LARGE SCALE GENOMIC DNA]</scope>
    <source>
        <strain evidence="1 2">CBS 588.65</strain>
    </source>
</reference>
<sequence length="244" mass="27429">MRKPGLTCAAHSSLAFPSPQLYGGFPVPMCATHRMLDIEHQADQDIVRTKRRGEKQNGGIPQTSLSSIPKGPPLIVGISNTNFRRSQRALEPFGLQELTSQALGIPSPTPIAQLHPSDFLILDSRCCWTFGNWHVNGCLGSFGGSRQLQKLRTATCMWGSCVRWSSSFLLGPSHSITCLRENPITVLSHCSYLRKEIVHHCIRTRRQTEKSSFPNPWRRWGRHFCCCEKHPTCRKLKTSHGSLR</sequence>
<organism evidence="1 2">
    <name type="scientific">Aspergillus granulosus</name>
    <dbReference type="NCBI Taxonomy" id="176169"/>
    <lineage>
        <taxon>Eukaryota</taxon>
        <taxon>Fungi</taxon>
        <taxon>Dikarya</taxon>
        <taxon>Ascomycota</taxon>
        <taxon>Pezizomycotina</taxon>
        <taxon>Eurotiomycetes</taxon>
        <taxon>Eurotiomycetidae</taxon>
        <taxon>Eurotiales</taxon>
        <taxon>Aspergillaceae</taxon>
        <taxon>Aspergillus</taxon>
        <taxon>Aspergillus subgen. Nidulantes</taxon>
    </lineage>
</organism>
<dbReference type="EMBL" id="JBFXLT010000009">
    <property type="protein sequence ID" value="KAL2819692.1"/>
    <property type="molecule type" value="Genomic_DNA"/>
</dbReference>
<evidence type="ECO:0000313" key="1">
    <source>
        <dbReference type="EMBL" id="KAL2819692.1"/>
    </source>
</evidence>